<keyword evidence="1" id="KW-0575">Peroxidase</keyword>
<proteinExistence type="predicted"/>
<name>A0AAE3FXR7_9EURY</name>
<dbReference type="GO" id="GO:0004601">
    <property type="term" value="F:peroxidase activity"/>
    <property type="evidence" value="ECO:0007669"/>
    <property type="project" value="UniProtKB-KW"/>
</dbReference>
<dbReference type="InterPro" id="IPR011008">
    <property type="entry name" value="Dimeric_a/b-barrel"/>
</dbReference>
<reference evidence="1" key="2">
    <citation type="submission" date="2022-02" db="EMBL/GenBank/DDBJ databases">
        <authorList>
            <person name="Elcheninov A.G."/>
            <person name="Sorokin D.Y."/>
            <person name="Kublanov I.V."/>
        </authorList>
    </citation>
    <scope>NUCLEOTIDE SEQUENCE</scope>
    <source>
        <strain evidence="1">AArc-St2</strain>
    </source>
</reference>
<accession>A0AAE3FXR7</accession>
<comment type="caution">
    <text evidence="1">The sequence shown here is derived from an EMBL/GenBank/DDBJ whole genome shotgun (WGS) entry which is preliminary data.</text>
</comment>
<evidence type="ECO:0000313" key="1">
    <source>
        <dbReference type="EMBL" id="MCL9817155.1"/>
    </source>
</evidence>
<dbReference type="SUPFAM" id="SSF54909">
    <property type="entry name" value="Dimeric alpha+beta barrel"/>
    <property type="match status" value="1"/>
</dbReference>
<evidence type="ECO:0000313" key="2">
    <source>
        <dbReference type="Proteomes" id="UP001203207"/>
    </source>
</evidence>
<reference evidence="1" key="1">
    <citation type="journal article" date="2022" name="Syst. Appl. Microbiol.">
        <title>Natronocalculus amylovorans gen. nov., sp. nov., and Natranaeroarchaeum aerophilus sp. nov., dominant culturable amylolytic natronoarchaea from hypersaline soda lakes in southwestern Siberia.</title>
        <authorList>
            <person name="Sorokin D.Y."/>
            <person name="Elcheninov A.G."/>
            <person name="Khizhniak T.V."/>
            <person name="Koenen M."/>
            <person name="Bale N.J."/>
            <person name="Damste J.S.S."/>
            <person name="Kublanov I.V."/>
        </authorList>
    </citation>
    <scope>NUCLEOTIDE SEQUENCE</scope>
    <source>
        <strain evidence="1">AArc-St2</strain>
    </source>
</reference>
<dbReference type="RefSeq" id="WP_250584164.1">
    <property type="nucleotide sequence ID" value="NZ_JAKRVX010000003.1"/>
</dbReference>
<keyword evidence="2" id="KW-1185">Reference proteome</keyword>
<protein>
    <submittedName>
        <fullName evidence="1">Dyp-type peroxidase</fullName>
    </submittedName>
</protein>
<dbReference type="Proteomes" id="UP001203207">
    <property type="component" value="Unassembled WGS sequence"/>
</dbReference>
<dbReference type="AlphaFoldDB" id="A0AAE3FXR7"/>
<organism evidence="1 2">
    <name type="scientific">Natronocalculus amylovorans</name>
    <dbReference type="NCBI Taxonomy" id="2917812"/>
    <lineage>
        <taxon>Archaea</taxon>
        <taxon>Methanobacteriati</taxon>
        <taxon>Methanobacteriota</taxon>
        <taxon>Stenosarchaea group</taxon>
        <taxon>Halobacteria</taxon>
        <taxon>Halobacteriales</taxon>
        <taxon>Haloferacaceae</taxon>
        <taxon>Natronocalculus</taxon>
    </lineage>
</organism>
<keyword evidence="1" id="KW-0560">Oxidoreductase</keyword>
<dbReference type="InterPro" id="IPR055828">
    <property type="entry name" value="DUF7405"/>
</dbReference>
<dbReference type="PROSITE" id="PS51318">
    <property type="entry name" value="TAT"/>
    <property type="match status" value="1"/>
</dbReference>
<dbReference type="Pfam" id="PF24152">
    <property type="entry name" value="DUF7405"/>
    <property type="match status" value="1"/>
</dbReference>
<sequence length="428" mass="47057">MDLHPGTSRRSFLKAAVAVGGASALAACLDRFEDDEPIPTGTDDTSSLPAGQHEWNQSLDRDEHDNLILPKHHVFLYLDLANGGEPTASDRESVETALQTIEQAYEWSHRGAVFELAYSPSYFDRFSESLDETIDLPMPTAIGSLENPTLDTQDALLHIASDRPDALLAIEEAMFGDESEMNGVEITERLNSVFSVDNRRSGFIGPGLPAERQDISGIPDDRPVPEESPLFMGFKAGFTGNQATEESVTIAAGPFAGGTTKHVSTVRQELDKWYTENSFDDMVALMFSPELASRGTVEGVGNNLGDHSGVTEEIYENVREHAEQYRRVGHAEKAARANRDDDGNPLLLRRHVESTDGSVASLHFPTYQLQISDFIAVREAMNGSDLTDTPSIQNRVNNGILRYLFTQHRGNFLLPPRSLRSLPTPTGE</sequence>
<dbReference type="InterPro" id="IPR006311">
    <property type="entry name" value="TAT_signal"/>
</dbReference>
<dbReference type="EMBL" id="JAKRVX010000003">
    <property type="protein sequence ID" value="MCL9817155.1"/>
    <property type="molecule type" value="Genomic_DNA"/>
</dbReference>
<gene>
    <name evidence="1" type="ORF">AArcSt2_09385</name>
</gene>